<dbReference type="Gene3D" id="3.40.50.2300">
    <property type="match status" value="1"/>
</dbReference>
<proteinExistence type="predicted"/>
<dbReference type="SMART" id="SM00448">
    <property type="entry name" value="REC"/>
    <property type="match status" value="1"/>
</dbReference>
<name>A0A0G3BCR3_9BURK</name>
<dbReference type="InterPro" id="IPR050595">
    <property type="entry name" value="Bact_response_regulator"/>
</dbReference>
<dbReference type="Proteomes" id="UP000035352">
    <property type="component" value="Chromosome"/>
</dbReference>
<reference evidence="4 5" key="1">
    <citation type="submission" date="2015-05" db="EMBL/GenBank/DDBJ databases">
        <authorList>
            <person name="Tang B."/>
            <person name="Yu Y."/>
        </authorList>
    </citation>
    <scope>NUCLEOTIDE SEQUENCE [LARGE SCALE GENOMIC DNA]</scope>
    <source>
        <strain evidence="4 5">DSM 7029</strain>
    </source>
</reference>
<dbReference type="GO" id="GO:0008168">
    <property type="term" value="F:methyltransferase activity"/>
    <property type="evidence" value="ECO:0007669"/>
    <property type="project" value="UniProtKB-KW"/>
</dbReference>
<accession>A0A0G3BCR3</accession>
<dbReference type="PROSITE" id="PS50110">
    <property type="entry name" value="RESPONSE_REGULATORY"/>
    <property type="match status" value="1"/>
</dbReference>
<keyword evidence="5" id="KW-1185">Reference proteome</keyword>
<dbReference type="InterPro" id="IPR011006">
    <property type="entry name" value="CheY-like_superfamily"/>
</dbReference>
<dbReference type="OrthoDB" id="9179585at2"/>
<protein>
    <submittedName>
        <fullName evidence="4">Chemotaxis protein methyltransferase CheR</fullName>
    </submittedName>
</protein>
<dbReference type="AlphaFoldDB" id="A0A0G3BCR3"/>
<dbReference type="SUPFAM" id="SSF52172">
    <property type="entry name" value="CheY-like"/>
    <property type="match status" value="1"/>
</dbReference>
<dbReference type="Pfam" id="PF00072">
    <property type="entry name" value="Response_reg"/>
    <property type="match status" value="1"/>
</dbReference>
<feature type="domain" description="Response regulatory" evidence="3">
    <location>
        <begin position="15"/>
        <end position="131"/>
    </location>
</feature>
<feature type="modified residue" description="4-aspartylphosphate" evidence="2">
    <location>
        <position position="64"/>
    </location>
</feature>
<evidence type="ECO:0000259" key="3">
    <source>
        <dbReference type="PROSITE" id="PS50110"/>
    </source>
</evidence>
<evidence type="ECO:0000256" key="2">
    <source>
        <dbReference type="PROSITE-ProRule" id="PRU00169"/>
    </source>
</evidence>
<dbReference type="STRING" id="413882.AAW51_0426"/>
<gene>
    <name evidence="4" type="ORF">AAW51_0426</name>
</gene>
<evidence type="ECO:0000256" key="1">
    <source>
        <dbReference type="ARBA" id="ARBA00022553"/>
    </source>
</evidence>
<dbReference type="EMBL" id="CP011371">
    <property type="protein sequence ID" value="AKJ27117.1"/>
    <property type="molecule type" value="Genomic_DNA"/>
</dbReference>
<dbReference type="GO" id="GO:0032259">
    <property type="term" value="P:methylation"/>
    <property type="evidence" value="ECO:0007669"/>
    <property type="project" value="UniProtKB-KW"/>
</dbReference>
<keyword evidence="4" id="KW-0808">Transferase</keyword>
<dbReference type="InterPro" id="IPR001789">
    <property type="entry name" value="Sig_transdc_resp-reg_receiver"/>
</dbReference>
<organism evidence="4 5">
    <name type="scientific">Caldimonas brevitalea</name>
    <dbReference type="NCBI Taxonomy" id="413882"/>
    <lineage>
        <taxon>Bacteria</taxon>
        <taxon>Pseudomonadati</taxon>
        <taxon>Pseudomonadota</taxon>
        <taxon>Betaproteobacteria</taxon>
        <taxon>Burkholderiales</taxon>
        <taxon>Sphaerotilaceae</taxon>
        <taxon>Caldimonas</taxon>
    </lineage>
</organism>
<dbReference type="GO" id="GO:0000160">
    <property type="term" value="P:phosphorelay signal transduction system"/>
    <property type="evidence" value="ECO:0007669"/>
    <property type="project" value="InterPro"/>
</dbReference>
<keyword evidence="4" id="KW-0489">Methyltransferase</keyword>
<dbReference type="PANTHER" id="PTHR44591">
    <property type="entry name" value="STRESS RESPONSE REGULATOR PROTEIN 1"/>
    <property type="match status" value="1"/>
</dbReference>
<evidence type="ECO:0000313" key="4">
    <source>
        <dbReference type="EMBL" id="AKJ27117.1"/>
    </source>
</evidence>
<sequence>MGVEGMQAQAAGDLVVLVVDDNVDAADSLRCLLELLGCTAVTAYDGPSAVQLAAQARVQLAIIDLDLPGFDGCEVLRRLKSDASLAPERAVCLTGQGRSADRQRCLNAGFDEFWSKPLKMTDLSRALVSSQEAMRARLGQRGAVVLDADATERAR</sequence>
<keyword evidence="1 2" id="KW-0597">Phosphoprotein</keyword>
<dbReference type="KEGG" id="pbh:AAW51_0426"/>
<evidence type="ECO:0000313" key="5">
    <source>
        <dbReference type="Proteomes" id="UP000035352"/>
    </source>
</evidence>
<dbReference type="PANTHER" id="PTHR44591:SF3">
    <property type="entry name" value="RESPONSE REGULATORY DOMAIN-CONTAINING PROTEIN"/>
    <property type="match status" value="1"/>
</dbReference>